<dbReference type="InterPro" id="IPR013040">
    <property type="entry name" value="Coatomer_gsu_app_Ig-like_dom"/>
</dbReference>
<dbReference type="AlphaFoldDB" id="A0A284RH10"/>
<dbReference type="SUPFAM" id="SSF49348">
    <property type="entry name" value="Clathrin adaptor appendage domain"/>
    <property type="match status" value="1"/>
</dbReference>
<dbReference type="GO" id="GO:0030126">
    <property type="term" value="C:COPI vesicle coat"/>
    <property type="evidence" value="ECO:0007669"/>
    <property type="project" value="InterPro"/>
</dbReference>
<dbReference type="GO" id="GO:0005793">
    <property type="term" value="C:endoplasmic reticulum-Golgi intermediate compartment"/>
    <property type="evidence" value="ECO:0007669"/>
    <property type="project" value="TreeGrafter"/>
</dbReference>
<dbReference type="SUPFAM" id="SSF55711">
    <property type="entry name" value="Subdomain of clathrin and coatomer appendage domain"/>
    <property type="match status" value="1"/>
</dbReference>
<dbReference type="EMBL" id="FUEG01000009">
    <property type="protein sequence ID" value="SJL08038.1"/>
    <property type="molecule type" value="Genomic_DNA"/>
</dbReference>
<dbReference type="PANTHER" id="PTHR10261:SF0">
    <property type="entry name" value="COATOMER SUBUNIT GAMMA-2"/>
    <property type="match status" value="1"/>
</dbReference>
<evidence type="ECO:0000259" key="2">
    <source>
        <dbReference type="Pfam" id="PF16381"/>
    </source>
</evidence>
<dbReference type="GO" id="GO:0009306">
    <property type="term" value="P:protein secretion"/>
    <property type="evidence" value="ECO:0007669"/>
    <property type="project" value="TreeGrafter"/>
</dbReference>
<evidence type="ECO:0008006" key="5">
    <source>
        <dbReference type="Google" id="ProtNLM"/>
    </source>
</evidence>
<dbReference type="PANTHER" id="PTHR10261">
    <property type="entry name" value="COATOMER SUBUNIT GAMMA"/>
    <property type="match status" value="1"/>
</dbReference>
<evidence type="ECO:0000313" key="4">
    <source>
        <dbReference type="Proteomes" id="UP000219338"/>
    </source>
</evidence>
<dbReference type="InterPro" id="IPR012295">
    <property type="entry name" value="TBP_dom_sf"/>
</dbReference>
<dbReference type="Pfam" id="PF08752">
    <property type="entry name" value="COP-gamma_platf"/>
    <property type="match status" value="1"/>
</dbReference>
<dbReference type="GO" id="GO:0005198">
    <property type="term" value="F:structural molecule activity"/>
    <property type="evidence" value="ECO:0007669"/>
    <property type="project" value="InterPro"/>
</dbReference>
<dbReference type="GO" id="GO:0000139">
    <property type="term" value="C:Golgi membrane"/>
    <property type="evidence" value="ECO:0007669"/>
    <property type="project" value="TreeGrafter"/>
</dbReference>
<keyword evidence="4" id="KW-1185">Reference proteome</keyword>
<accession>A0A284RH10</accession>
<reference evidence="4" key="1">
    <citation type="journal article" date="2017" name="Nat. Ecol. Evol.">
        <title>Genome expansion and lineage-specific genetic innovations in the forest pathogenic fungi Armillaria.</title>
        <authorList>
            <person name="Sipos G."/>
            <person name="Prasanna A.N."/>
            <person name="Walter M.C."/>
            <person name="O'Connor E."/>
            <person name="Balint B."/>
            <person name="Krizsan K."/>
            <person name="Kiss B."/>
            <person name="Hess J."/>
            <person name="Varga T."/>
            <person name="Slot J."/>
            <person name="Riley R."/>
            <person name="Boka B."/>
            <person name="Rigling D."/>
            <person name="Barry K."/>
            <person name="Lee J."/>
            <person name="Mihaltcheva S."/>
            <person name="LaButti K."/>
            <person name="Lipzen A."/>
            <person name="Waldron R."/>
            <person name="Moloney N.M."/>
            <person name="Sperisen C."/>
            <person name="Kredics L."/>
            <person name="Vagvoelgyi C."/>
            <person name="Patrignani A."/>
            <person name="Fitzpatrick D."/>
            <person name="Nagy I."/>
            <person name="Doyle S."/>
            <person name="Anderson J.B."/>
            <person name="Grigoriev I.V."/>
            <person name="Gueldener U."/>
            <person name="Muensterkoetter M."/>
            <person name="Nagy L.G."/>
        </authorList>
    </citation>
    <scope>NUCLEOTIDE SEQUENCE [LARGE SCALE GENOMIC DNA]</scope>
    <source>
        <strain evidence="4">C18/9</strain>
    </source>
</reference>
<dbReference type="GO" id="GO:0006886">
    <property type="term" value="P:intracellular protein transport"/>
    <property type="evidence" value="ECO:0007669"/>
    <property type="project" value="InterPro"/>
</dbReference>
<gene>
    <name evidence="3" type="ORF">ARMOST_11397</name>
</gene>
<proteinExistence type="predicted"/>
<dbReference type="InterPro" id="IPR009028">
    <property type="entry name" value="Coatomer/calthrin_app_sub_C"/>
</dbReference>
<sequence>MSHLRALGSSTDFIIPVTSLTSTGSPGIVYISFTCDTPTEYTLVSFQCTLKFITKQLDPTSGEPEEEGYADEYQLEEVKLGPCGDYIVLNYVTFSSEWDRLRAGSTATETFALSAMESIMVACDSIIEILNMEALGGTDNPQSTSAYSPAVWSCDQRWWKGVGPEPDDILCWTRCYTRTHRPSGKGRSYMACGIR</sequence>
<protein>
    <recommendedName>
        <fullName evidence="5">Coatomer gamma subunit appendage Ig-like subdomain domain-containing protein</fullName>
    </recommendedName>
</protein>
<dbReference type="Gene3D" id="3.30.310.10">
    <property type="entry name" value="TATA-Binding Protein"/>
    <property type="match status" value="1"/>
</dbReference>
<dbReference type="InterPro" id="IPR017106">
    <property type="entry name" value="Coatomer_gsu"/>
</dbReference>
<organism evidence="3 4">
    <name type="scientific">Armillaria ostoyae</name>
    <name type="common">Armillaria root rot fungus</name>
    <dbReference type="NCBI Taxonomy" id="47428"/>
    <lineage>
        <taxon>Eukaryota</taxon>
        <taxon>Fungi</taxon>
        <taxon>Dikarya</taxon>
        <taxon>Basidiomycota</taxon>
        <taxon>Agaricomycotina</taxon>
        <taxon>Agaricomycetes</taxon>
        <taxon>Agaricomycetidae</taxon>
        <taxon>Agaricales</taxon>
        <taxon>Marasmiineae</taxon>
        <taxon>Physalacriaceae</taxon>
        <taxon>Armillaria</taxon>
    </lineage>
</organism>
<dbReference type="InterPro" id="IPR037067">
    <property type="entry name" value="Coatomer_gsu_app_sf"/>
</dbReference>
<dbReference type="InterPro" id="IPR032154">
    <property type="entry name" value="Coatomer_g_Cpla"/>
</dbReference>
<name>A0A284RH10_ARMOS</name>
<dbReference type="STRING" id="47428.A0A284RH10"/>
<dbReference type="GO" id="GO:0006891">
    <property type="term" value="P:intra-Golgi vesicle-mediated transport"/>
    <property type="evidence" value="ECO:0007669"/>
    <property type="project" value="TreeGrafter"/>
</dbReference>
<evidence type="ECO:0000313" key="3">
    <source>
        <dbReference type="EMBL" id="SJL08038.1"/>
    </source>
</evidence>
<feature type="domain" description="Coatomer gamma subunit appendage Ig-like subdomain" evidence="1">
    <location>
        <begin position="12"/>
        <end position="80"/>
    </location>
</feature>
<dbReference type="Gene3D" id="2.60.40.1480">
    <property type="entry name" value="Coatomer, gamma subunit, appendage domain"/>
    <property type="match status" value="1"/>
</dbReference>
<dbReference type="GO" id="GO:0005783">
    <property type="term" value="C:endoplasmic reticulum"/>
    <property type="evidence" value="ECO:0007669"/>
    <property type="project" value="TreeGrafter"/>
</dbReference>
<evidence type="ECO:0000259" key="1">
    <source>
        <dbReference type="Pfam" id="PF08752"/>
    </source>
</evidence>
<dbReference type="Proteomes" id="UP000219338">
    <property type="component" value="Unassembled WGS sequence"/>
</dbReference>
<dbReference type="OrthoDB" id="3261669at2759"/>
<dbReference type="GO" id="GO:0006888">
    <property type="term" value="P:endoplasmic reticulum to Golgi vesicle-mediated transport"/>
    <property type="evidence" value="ECO:0007669"/>
    <property type="project" value="TreeGrafter"/>
</dbReference>
<dbReference type="InterPro" id="IPR013041">
    <property type="entry name" value="Clathrin_app_Ig-like_sf"/>
</dbReference>
<dbReference type="Pfam" id="PF16381">
    <property type="entry name" value="Coatomer_g_Cpla"/>
    <property type="match status" value="1"/>
</dbReference>
<feature type="domain" description="Coatomer subunit gamma C-terminal" evidence="2">
    <location>
        <begin position="84"/>
        <end position="144"/>
    </location>
</feature>